<evidence type="ECO:0000313" key="4">
    <source>
        <dbReference type="Proteomes" id="UP001564626"/>
    </source>
</evidence>
<feature type="domain" description="AMP-dependent synthetase/ligase" evidence="1">
    <location>
        <begin position="13"/>
        <end position="369"/>
    </location>
</feature>
<gene>
    <name evidence="3" type="ORF">AB8O55_02290</name>
</gene>
<sequence>MRNEGVGSWPYRRFRRDPERTALTFRAQSWSYGALDERVTRLAHALRGLGVGRGDRVALVSPNHPAYLEALFACGLLGAVFVPLNARSAAPEIAFALRDSGAAVLVHSAAVAATAVEAAESAGTPRRIVVDGPPDAAALDYEALIEGAATDRLDEPVGHDDPCVIMYTSGTTGRPKGVVLTHGGVTFAVLNPVLDLDLATDEVALVCAPLFHTAALDFVALPVLLKGGTVHVEERFDPGRVLALVERRRVTYTFGVPTMCDALSAHPDWPGTDLSSLRRVVVAAAPVPPRTLRAFADRGIRMCQGYGLTETGPGALILTPDAVERKLGTAGVPHFFTDVRVVDQRGEPVPPGERGEIQISGPNVMREYWNRPEATREAFADGWFRSGDIGVSDADGYVSVVDRLKDMFISGGENVYPAEVEAALLDLPGIEECAVFGVPDPRWGEVGRAAVTVADGVRIDQRQIVAFLERRLARYKIPKSFVVLPEIPRTASGKVRKGELRERYAG</sequence>
<dbReference type="PROSITE" id="PS00455">
    <property type="entry name" value="AMP_BINDING"/>
    <property type="match status" value="1"/>
</dbReference>
<protein>
    <submittedName>
        <fullName evidence="3">Long-chain fatty acid--CoA ligase</fullName>
    </submittedName>
</protein>
<dbReference type="Proteomes" id="UP001564626">
    <property type="component" value="Unassembled WGS sequence"/>
</dbReference>
<dbReference type="InterPro" id="IPR050237">
    <property type="entry name" value="ATP-dep_AMP-bd_enzyme"/>
</dbReference>
<name>A0ABV4CAT0_9PSEU</name>
<dbReference type="NCBIfam" id="NF004837">
    <property type="entry name" value="PRK06187.1"/>
    <property type="match status" value="1"/>
</dbReference>
<accession>A0ABV4CAT0</accession>
<feature type="domain" description="AMP-binding enzyme C-terminal" evidence="2">
    <location>
        <begin position="419"/>
        <end position="494"/>
    </location>
</feature>
<dbReference type="GO" id="GO:0016874">
    <property type="term" value="F:ligase activity"/>
    <property type="evidence" value="ECO:0007669"/>
    <property type="project" value="UniProtKB-KW"/>
</dbReference>
<comment type="caution">
    <text evidence="3">The sequence shown here is derived from an EMBL/GenBank/DDBJ whole genome shotgun (WGS) entry which is preliminary data.</text>
</comment>
<dbReference type="EMBL" id="JBGEHV010000002">
    <property type="protein sequence ID" value="MEY8038215.1"/>
    <property type="molecule type" value="Genomic_DNA"/>
</dbReference>
<dbReference type="InterPro" id="IPR020845">
    <property type="entry name" value="AMP-binding_CS"/>
</dbReference>
<proteinExistence type="predicted"/>
<evidence type="ECO:0000259" key="1">
    <source>
        <dbReference type="Pfam" id="PF00501"/>
    </source>
</evidence>
<dbReference type="InterPro" id="IPR000873">
    <property type="entry name" value="AMP-dep_synth/lig_dom"/>
</dbReference>
<dbReference type="Gene3D" id="3.40.50.12780">
    <property type="entry name" value="N-terminal domain of ligase-like"/>
    <property type="match status" value="1"/>
</dbReference>
<dbReference type="SUPFAM" id="SSF56801">
    <property type="entry name" value="Acetyl-CoA synthetase-like"/>
    <property type="match status" value="1"/>
</dbReference>
<keyword evidence="3" id="KW-0436">Ligase</keyword>
<dbReference type="Pfam" id="PF00501">
    <property type="entry name" value="AMP-binding"/>
    <property type="match status" value="1"/>
</dbReference>
<dbReference type="InterPro" id="IPR025110">
    <property type="entry name" value="AMP-bd_C"/>
</dbReference>
<evidence type="ECO:0000313" key="3">
    <source>
        <dbReference type="EMBL" id="MEY8038215.1"/>
    </source>
</evidence>
<dbReference type="PANTHER" id="PTHR43767:SF1">
    <property type="entry name" value="NONRIBOSOMAL PEPTIDE SYNTHASE PES1 (EUROFUNG)-RELATED"/>
    <property type="match status" value="1"/>
</dbReference>
<dbReference type="CDD" id="cd17631">
    <property type="entry name" value="FACL_FadD13-like"/>
    <property type="match status" value="1"/>
</dbReference>
<dbReference type="Gene3D" id="3.30.300.30">
    <property type="match status" value="1"/>
</dbReference>
<evidence type="ECO:0000259" key="2">
    <source>
        <dbReference type="Pfam" id="PF13193"/>
    </source>
</evidence>
<dbReference type="InterPro" id="IPR042099">
    <property type="entry name" value="ANL_N_sf"/>
</dbReference>
<dbReference type="PANTHER" id="PTHR43767">
    <property type="entry name" value="LONG-CHAIN-FATTY-ACID--COA LIGASE"/>
    <property type="match status" value="1"/>
</dbReference>
<keyword evidence="4" id="KW-1185">Reference proteome</keyword>
<dbReference type="RefSeq" id="WP_345360929.1">
    <property type="nucleotide sequence ID" value="NZ_BAABII010000005.1"/>
</dbReference>
<reference evidence="3 4" key="1">
    <citation type="submission" date="2024-08" db="EMBL/GenBank/DDBJ databases">
        <title>Genome mining of Saccharopolyspora cebuensis PGLac3 from Nigerian medicinal plant.</title>
        <authorList>
            <person name="Ezeobiora C.E."/>
            <person name="Igbokwe N.H."/>
            <person name="Amin D.H."/>
            <person name="Mendie U.E."/>
        </authorList>
    </citation>
    <scope>NUCLEOTIDE SEQUENCE [LARGE SCALE GENOMIC DNA]</scope>
    <source>
        <strain evidence="3 4">PGLac3</strain>
    </source>
</reference>
<organism evidence="3 4">
    <name type="scientific">Saccharopolyspora cebuensis</name>
    <dbReference type="NCBI Taxonomy" id="418759"/>
    <lineage>
        <taxon>Bacteria</taxon>
        <taxon>Bacillati</taxon>
        <taxon>Actinomycetota</taxon>
        <taxon>Actinomycetes</taxon>
        <taxon>Pseudonocardiales</taxon>
        <taxon>Pseudonocardiaceae</taxon>
        <taxon>Saccharopolyspora</taxon>
    </lineage>
</organism>
<dbReference type="InterPro" id="IPR045851">
    <property type="entry name" value="AMP-bd_C_sf"/>
</dbReference>
<dbReference type="Pfam" id="PF13193">
    <property type="entry name" value="AMP-binding_C"/>
    <property type="match status" value="1"/>
</dbReference>